<accession>A0A223P3V9</accession>
<dbReference type="EMBL" id="CP022743">
    <property type="protein sequence ID" value="ASU36720.1"/>
    <property type="molecule type" value="Genomic_DNA"/>
</dbReference>
<gene>
    <name evidence="1" type="ORF">MuYL_4837</name>
</gene>
<proteinExistence type="predicted"/>
<dbReference type="Proteomes" id="UP000215002">
    <property type="component" value="Chromosome"/>
</dbReference>
<reference evidence="1 2" key="1">
    <citation type="submission" date="2017-08" db="EMBL/GenBank/DDBJ databases">
        <title>Complete genome sequence of Mucilaginibacter sp. strain BJC16-A31.</title>
        <authorList>
            <consortium name="Henan University of Science and Technology"/>
            <person name="You X."/>
        </authorList>
    </citation>
    <scope>NUCLEOTIDE SEQUENCE [LARGE SCALE GENOMIC DNA]</scope>
    <source>
        <strain evidence="1 2">BJC16-A31</strain>
    </source>
</reference>
<sequence>MQIYNFKVTVQFVSNILIKLIFRVKKKLLIVFFLQKA</sequence>
<protein>
    <submittedName>
        <fullName evidence="1">Uncharacterized protein</fullName>
    </submittedName>
</protein>
<organism evidence="1 2">
    <name type="scientific">Mucilaginibacter xinganensis</name>
    <dbReference type="NCBI Taxonomy" id="1234841"/>
    <lineage>
        <taxon>Bacteria</taxon>
        <taxon>Pseudomonadati</taxon>
        <taxon>Bacteroidota</taxon>
        <taxon>Sphingobacteriia</taxon>
        <taxon>Sphingobacteriales</taxon>
        <taxon>Sphingobacteriaceae</taxon>
        <taxon>Mucilaginibacter</taxon>
    </lineage>
</organism>
<dbReference type="KEGG" id="muc:MuYL_4837"/>
<name>A0A223P3V9_9SPHI</name>
<keyword evidence="2" id="KW-1185">Reference proteome</keyword>
<evidence type="ECO:0000313" key="1">
    <source>
        <dbReference type="EMBL" id="ASU36720.1"/>
    </source>
</evidence>
<dbReference type="AlphaFoldDB" id="A0A223P3V9"/>
<evidence type="ECO:0000313" key="2">
    <source>
        <dbReference type="Proteomes" id="UP000215002"/>
    </source>
</evidence>